<dbReference type="RefSeq" id="WP_119763055.1">
    <property type="nucleotide sequence ID" value="NZ_QYUM01000003.1"/>
</dbReference>
<dbReference type="Gene3D" id="3.30.70.20">
    <property type="match status" value="1"/>
</dbReference>
<reference evidence="1 2" key="1">
    <citation type="submission" date="2018-09" db="EMBL/GenBank/DDBJ databases">
        <authorList>
            <person name="Zhu H."/>
        </authorList>
    </citation>
    <scope>NUCLEOTIDE SEQUENCE [LARGE SCALE GENOMIC DNA]</scope>
    <source>
        <strain evidence="1 2">K2R01-6</strain>
    </source>
</reference>
<accession>A0A418WMF2</accession>
<gene>
    <name evidence="1" type="ORF">D3876_13795</name>
</gene>
<keyword evidence="2" id="KW-1185">Reference proteome</keyword>
<comment type="caution">
    <text evidence="1">The sequence shown here is derived from an EMBL/GenBank/DDBJ whole genome shotgun (WGS) entry which is preliminary data.</text>
</comment>
<dbReference type="Pfam" id="PF13459">
    <property type="entry name" value="Fer4_15"/>
    <property type="match status" value="1"/>
</dbReference>
<protein>
    <submittedName>
        <fullName evidence="1">Ferredoxin</fullName>
    </submittedName>
</protein>
<evidence type="ECO:0000313" key="2">
    <source>
        <dbReference type="Proteomes" id="UP000286100"/>
    </source>
</evidence>
<evidence type="ECO:0000313" key="1">
    <source>
        <dbReference type="EMBL" id="RJF91189.1"/>
    </source>
</evidence>
<name>A0A418WMF2_9SPHN</name>
<proteinExistence type="predicted"/>
<dbReference type="SUPFAM" id="SSF54862">
    <property type="entry name" value="4Fe-4S ferredoxins"/>
    <property type="match status" value="1"/>
</dbReference>
<sequence length="76" mass="8262">MRIRIIQAGCVGNARCAAVSEELFPLDDDGYIAIEGFDVEKGMELLAKRGARACPERIIVVEEDDGTISWPPNAKA</sequence>
<dbReference type="OrthoDB" id="164224at2"/>
<organism evidence="1 2">
    <name type="scientific">Sphingomonas cavernae</name>
    <dbReference type="NCBI Taxonomy" id="2320861"/>
    <lineage>
        <taxon>Bacteria</taxon>
        <taxon>Pseudomonadati</taxon>
        <taxon>Pseudomonadota</taxon>
        <taxon>Alphaproteobacteria</taxon>
        <taxon>Sphingomonadales</taxon>
        <taxon>Sphingomonadaceae</taxon>
        <taxon>Sphingomonas</taxon>
    </lineage>
</organism>
<dbReference type="EMBL" id="QYUM01000003">
    <property type="protein sequence ID" value="RJF91189.1"/>
    <property type="molecule type" value="Genomic_DNA"/>
</dbReference>
<dbReference type="AlphaFoldDB" id="A0A418WMF2"/>
<dbReference type="Proteomes" id="UP000286100">
    <property type="component" value="Unassembled WGS sequence"/>
</dbReference>